<accession>A0A0F8X6X4</accession>
<sequence>MKAIILTIIILTVLSCSREIFLESDHNKSIVVNSVFKAYDEIVLQLSLTSSPLDEYEDIGENFHVLLYENDRLIFDTLTTETLLKTGIYPSPIAKYSIEVLSDNHTPIFATDSIPSLVRINEAFFNIPAGVDPYGEYYAEVNVSFNDPGDATNYYELLIYKATTDTNYWLWAGDYMIMDLVILNEGDLEYMPSSLFFSDELFNGEVCNIKVKKGGFSRAQYSKIDFNHFVELRSVSQAYYKYRKYYTRHAHNQQLEPDFLGFVYMGEPQDMYTNVSGGYGIFAGYQKTTKKLNYQPVN</sequence>
<protein>
    <recommendedName>
        <fullName evidence="2">DUF4249 domain-containing protein</fullName>
    </recommendedName>
</protein>
<dbReference type="Pfam" id="PF14054">
    <property type="entry name" value="DUF4249"/>
    <property type="match status" value="1"/>
</dbReference>
<gene>
    <name evidence="1" type="ORF">LCGC14_2982980</name>
</gene>
<dbReference type="PROSITE" id="PS51257">
    <property type="entry name" value="PROKAR_LIPOPROTEIN"/>
    <property type="match status" value="1"/>
</dbReference>
<dbReference type="EMBL" id="LAZR01060971">
    <property type="protein sequence ID" value="KKK64558.1"/>
    <property type="molecule type" value="Genomic_DNA"/>
</dbReference>
<comment type="caution">
    <text evidence="1">The sequence shown here is derived from an EMBL/GenBank/DDBJ whole genome shotgun (WGS) entry which is preliminary data.</text>
</comment>
<evidence type="ECO:0000313" key="1">
    <source>
        <dbReference type="EMBL" id="KKK64558.1"/>
    </source>
</evidence>
<dbReference type="InterPro" id="IPR025345">
    <property type="entry name" value="DUF4249"/>
</dbReference>
<dbReference type="AlphaFoldDB" id="A0A0F8X6X4"/>
<evidence type="ECO:0008006" key="2">
    <source>
        <dbReference type="Google" id="ProtNLM"/>
    </source>
</evidence>
<organism evidence="1">
    <name type="scientific">marine sediment metagenome</name>
    <dbReference type="NCBI Taxonomy" id="412755"/>
    <lineage>
        <taxon>unclassified sequences</taxon>
        <taxon>metagenomes</taxon>
        <taxon>ecological metagenomes</taxon>
    </lineage>
</organism>
<proteinExistence type="predicted"/>
<name>A0A0F8X6X4_9ZZZZ</name>
<reference evidence="1" key="1">
    <citation type="journal article" date="2015" name="Nature">
        <title>Complex archaea that bridge the gap between prokaryotes and eukaryotes.</title>
        <authorList>
            <person name="Spang A."/>
            <person name="Saw J.H."/>
            <person name="Jorgensen S.L."/>
            <person name="Zaremba-Niedzwiedzka K."/>
            <person name="Martijn J."/>
            <person name="Lind A.E."/>
            <person name="van Eijk R."/>
            <person name="Schleper C."/>
            <person name="Guy L."/>
            <person name="Ettema T.J."/>
        </authorList>
    </citation>
    <scope>NUCLEOTIDE SEQUENCE</scope>
</reference>